<protein>
    <submittedName>
        <fullName evidence="5">Protein AATF</fullName>
    </submittedName>
</protein>
<evidence type="ECO:0000259" key="3">
    <source>
        <dbReference type="Pfam" id="PF08164"/>
    </source>
</evidence>
<dbReference type="AlphaFoldDB" id="A0A6F9D695"/>
<gene>
    <name evidence="5" type="primary">Aatf</name>
</gene>
<feature type="compositionally biased region" description="Acidic residues" evidence="2">
    <location>
        <begin position="81"/>
        <end position="90"/>
    </location>
</feature>
<feature type="compositionally biased region" description="Acidic residues" evidence="2">
    <location>
        <begin position="98"/>
        <end position="133"/>
    </location>
</feature>
<evidence type="ECO:0000259" key="4">
    <source>
        <dbReference type="Pfam" id="PF13339"/>
    </source>
</evidence>
<feature type="compositionally biased region" description="Basic and acidic residues" evidence="2">
    <location>
        <begin position="57"/>
        <end position="76"/>
    </location>
</feature>
<feature type="region of interest" description="Disordered" evidence="2">
    <location>
        <begin position="1"/>
        <end position="24"/>
    </location>
</feature>
<organism evidence="5">
    <name type="scientific">Phallusia mammillata</name>
    <dbReference type="NCBI Taxonomy" id="59560"/>
    <lineage>
        <taxon>Eukaryota</taxon>
        <taxon>Metazoa</taxon>
        <taxon>Chordata</taxon>
        <taxon>Tunicata</taxon>
        <taxon>Ascidiacea</taxon>
        <taxon>Phlebobranchia</taxon>
        <taxon>Ascidiidae</taxon>
        <taxon>Phallusia</taxon>
    </lineage>
</organism>
<dbReference type="InterPro" id="IPR012617">
    <property type="entry name" value="AATF_C"/>
</dbReference>
<feature type="region of interest" description="Disordered" evidence="2">
    <location>
        <begin position="57"/>
        <end position="136"/>
    </location>
</feature>
<dbReference type="Pfam" id="PF13339">
    <property type="entry name" value="AATF-Che1"/>
    <property type="match status" value="1"/>
</dbReference>
<dbReference type="Pfam" id="PF08164">
    <property type="entry name" value="TRAUB"/>
    <property type="match status" value="1"/>
</dbReference>
<dbReference type="InterPro" id="IPR025160">
    <property type="entry name" value="AATF"/>
</dbReference>
<proteinExistence type="evidence at transcript level"/>
<reference evidence="5" key="1">
    <citation type="submission" date="2020-04" db="EMBL/GenBank/DDBJ databases">
        <authorList>
            <person name="Neveu A P."/>
        </authorList>
    </citation>
    <scope>NUCLEOTIDE SEQUENCE</scope>
    <source>
        <tissue evidence="5">Whole embryo</tissue>
    </source>
</reference>
<dbReference type="PANTHER" id="PTHR15565">
    <property type="entry name" value="AATF PROTEIN APOPTOSIS ANTAGONIZING TRANSCRIPTION FACTOR"/>
    <property type="match status" value="1"/>
</dbReference>
<accession>A0A6F9D695</accession>
<evidence type="ECO:0000313" key="5">
    <source>
        <dbReference type="EMBL" id="CAB3219605.1"/>
    </source>
</evidence>
<dbReference type="GO" id="GO:0005730">
    <property type="term" value="C:nucleolus"/>
    <property type="evidence" value="ECO:0007669"/>
    <property type="project" value="TreeGrafter"/>
</dbReference>
<feature type="domain" description="Apoptosis-antagonizing transcription factor C-terminal" evidence="3">
    <location>
        <begin position="354"/>
        <end position="439"/>
    </location>
</feature>
<dbReference type="PANTHER" id="PTHR15565:SF0">
    <property type="entry name" value="PROTEIN AATF"/>
    <property type="match status" value="1"/>
</dbReference>
<dbReference type="InterPro" id="IPR039223">
    <property type="entry name" value="AATF/Bfr2"/>
</dbReference>
<evidence type="ECO:0000256" key="2">
    <source>
        <dbReference type="SAM" id="MobiDB-lite"/>
    </source>
</evidence>
<evidence type="ECO:0000256" key="1">
    <source>
        <dbReference type="ARBA" id="ARBA00008966"/>
    </source>
</evidence>
<sequence>MSFAEELARLSNPVPSRDPEDDIHEETQAKLVDKNLLDSSDDIGVGLIKNISRIRKQTDDNDPKYEGKIASRKDFLTQDVDNSDSDVEMGFDDHDKSMEEDDDDKVEDEADLEDSGSDDEEIDSDEALGESDGENEKFAPLMFKDGKSSTNGQISKEKHTKNQIKLWEAMLEMRIKLQKLIMMANELPQPLTYSQFAEKGGKEFGFAAKLASKSVMNLQSTLLELQTLVMQQNSLDKSAAKLENQPKGNHENLFSSMRSHRNKTLNYWYDKTRLSSSKLNSKSFSNFERPTVAQIEHVMADRPRLIQRTQLKRSQYRVLGSLSQTNKEETDAEASHDAHLKQFNEEIFDDDDFYQQLLRQLIEQKSSIITNTTDSTEMTRQWLKLQRFHTKVKKVVDTKASKGRKIRYHVHPKLVSFMTPEDRSSWTHESRNQLVKSVFGQISDEGSTITHSIDII</sequence>
<feature type="domain" description="AATF leucine zipper-containing" evidence="4">
    <location>
        <begin position="154"/>
        <end position="271"/>
    </location>
</feature>
<comment type="similarity">
    <text evidence="1">Belongs to the AATF family.</text>
</comment>
<name>A0A6F9D695_9ASCI</name>
<dbReference type="EMBL" id="LR782572">
    <property type="protein sequence ID" value="CAB3219605.1"/>
    <property type="molecule type" value="mRNA"/>
</dbReference>